<dbReference type="PANTHER" id="PTHR42957:SF1">
    <property type="entry name" value="HELICASE MJ1565-RELATED"/>
    <property type="match status" value="1"/>
</dbReference>
<evidence type="ECO:0000313" key="3">
    <source>
        <dbReference type="EMBL" id="ANS91855.1"/>
    </source>
</evidence>
<accession>A0A1B1P6P2</accession>
<feature type="compositionally biased region" description="Basic and acidic residues" evidence="1">
    <location>
        <begin position="873"/>
        <end position="886"/>
    </location>
</feature>
<keyword evidence="2" id="KW-0812">Transmembrane</keyword>
<name>A0A1B1P6P2_STAAU</name>
<evidence type="ECO:0000256" key="1">
    <source>
        <dbReference type="SAM" id="MobiDB-lite"/>
    </source>
</evidence>
<reference evidence="3" key="1">
    <citation type="journal article" date="1992" name="FEMS Microbiol. Lett.">
        <title>Conjugative trimethoprim resistance in Staphylococcus aureus.</title>
        <authorList>
            <person name="Udo E.E."/>
            <person name="Wei M.Q."/>
            <person name="Grubb W.B."/>
        </authorList>
    </citation>
    <scope>NUCLEOTIDE SEQUENCE</scope>
    <source>
        <strain evidence="3">WBG7410</strain>
        <plasmid evidence="3">pWBG707</plasmid>
    </source>
</reference>
<dbReference type="InterPro" id="IPR008571">
    <property type="entry name" value="HerA-like"/>
</dbReference>
<feature type="transmembrane region" description="Helical" evidence="2">
    <location>
        <begin position="31"/>
        <end position="51"/>
    </location>
</feature>
<dbReference type="EMBL" id="KX149097">
    <property type="protein sequence ID" value="ANS91855.1"/>
    <property type="molecule type" value="Genomic_DNA"/>
</dbReference>
<dbReference type="Gene3D" id="3.40.50.300">
    <property type="entry name" value="P-loop containing nucleotide triphosphate hydrolases"/>
    <property type="match status" value="1"/>
</dbReference>
<proteinExistence type="predicted"/>
<evidence type="ECO:0000256" key="2">
    <source>
        <dbReference type="SAM" id="Phobius"/>
    </source>
</evidence>
<dbReference type="PANTHER" id="PTHR42957">
    <property type="entry name" value="HELICASE MJ1565-RELATED"/>
    <property type="match status" value="1"/>
</dbReference>
<protein>
    <submittedName>
        <fullName evidence="3">Conjugation cluster detA</fullName>
    </submittedName>
</protein>
<keyword evidence="2" id="KW-0472">Membrane</keyword>
<dbReference type="SUPFAM" id="SSF52540">
    <property type="entry name" value="P-loop containing nucleoside triphosphate hydrolases"/>
    <property type="match status" value="1"/>
</dbReference>
<feature type="region of interest" description="Disordered" evidence="1">
    <location>
        <begin position="873"/>
        <end position="914"/>
    </location>
</feature>
<feature type="transmembrane region" description="Helical" evidence="2">
    <location>
        <begin position="9"/>
        <end position="25"/>
    </location>
</feature>
<gene>
    <name evidence="3" type="ORF">pWBG707_00042</name>
</gene>
<sequence length="914" mass="106582">MTSKLLRQLSLFISYILIVSLLIFFTARASLIAGAILTIVLIIFSMLLRYIMKIIKIQKNMEYYRILTYEGDFPKSDKIFKLLKNIHSTRRNIFERFFYGDPWFTFLIYRENRRGKSKDSKLGFYLAGDKELMVSVRKHFSNVYPNIEFHEADESHLDFPTKRSYFGYAKLKHNSLKQGYPIEIFQHDNLTKIVSIMEPDTWLQFRFRRNYGFKLRKAIKKTDEDIREQKFKDRDNYEKEIWKETNKRFTYSDVAFDTTISMATNSHDGQHLLKDMYTILNECKSVNELVYRPSMLKVVDWYNLWKRGKSVLTSRELANFVHMPVINRDNSLIDKIKPYTPYIELGNTPLSEDTLATGLKLGTLDHPIIKDREVFILPEILRKQFCVTGATGSGKTNLLNCILNNFNKSFVESSEATPGFSLVDPSGSAIKLLLNRLRVFETFEGNEVDWDKVHFIKVKDSEYPLACNLLAKLDGENSEEMIDNVFRIISENFDTATQAERLLRYTIKALIHDPKETHTIMSVIRMLYKNDDIFRKRIIDRIRPYTEMYEVVNFFDNEASDLIESPSGQAVLNRLDVFKSNSTLRNLFCQKEFNLPIRKWMDEGHIVFYDLVGMSEQEIKIFCSYIAYMYYRVADQRPADTSLLHLTVVDEAHKVQASIFPKIISEQRKFGHSLGIATQNLDDLNSELRSALVNNQSNFFVCRQGESGSALATKIFKSSDRKEQHYIESYFKQLPDNVCALRTQDVIEGETVNVKTQVKVKPIDRVMEDGKVANYKDQYEPKIADEWTMKKAIELSANNGMYYKEIPKMVRAFFEDEEYTYQGKQQEEFKADVIKRKPIVPEEIKRKSKKQTQEIKPKTKKLKLNKSKVVLKASKDEVNQEERTEPNEDELVSQETEKSNNVGSFLSGFTGKGD</sequence>
<keyword evidence="3" id="KW-0614">Plasmid</keyword>
<dbReference type="InterPro" id="IPR027417">
    <property type="entry name" value="P-loop_NTPase"/>
</dbReference>
<organism evidence="3">
    <name type="scientific">Staphylococcus aureus</name>
    <dbReference type="NCBI Taxonomy" id="1280"/>
    <lineage>
        <taxon>Bacteria</taxon>
        <taxon>Bacillati</taxon>
        <taxon>Bacillota</taxon>
        <taxon>Bacilli</taxon>
        <taxon>Bacillales</taxon>
        <taxon>Staphylococcaceae</taxon>
        <taxon>Staphylococcus</taxon>
    </lineage>
</organism>
<keyword evidence="2" id="KW-1133">Transmembrane helix</keyword>
<dbReference type="AlphaFoldDB" id="A0A1B1P6P2"/>
<reference evidence="3" key="2">
    <citation type="submission" date="2016-04" db="EMBL/GenBank/DDBJ databases">
        <authorList>
            <person name="Ramsay J.P."/>
        </authorList>
    </citation>
    <scope>NUCLEOTIDE SEQUENCE</scope>
    <source>
        <strain evidence="3">WBG7410</strain>
        <plasmid evidence="3">pWBG707</plasmid>
    </source>
</reference>
<geneLocation type="plasmid" evidence="3">
    <name>pWBG707</name>
</geneLocation>